<dbReference type="Gene3D" id="3.10.10.10">
    <property type="entry name" value="HIV Type 1 Reverse Transcriptase, subunit A, domain 1"/>
    <property type="match status" value="1"/>
</dbReference>
<dbReference type="Pfam" id="PF00078">
    <property type="entry name" value="RVT_1"/>
    <property type="match status" value="1"/>
</dbReference>
<evidence type="ECO:0000313" key="2">
    <source>
        <dbReference type="EMBL" id="GJT02049.1"/>
    </source>
</evidence>
<dbReference type="InterPro" id="IPR056924">
    <property type="entry name" value="SH3_Tf2-1"/>
</dbReference>
<feature type="domain" description="Reverse transcriptase" evidence="1">
    <location>
        <begin position="1"/>
        <end position="261"/>
    </location>
</feature>
<sequence length="517" mass="60050">MDWLSKRKFVIICHEKVVRIPLEGDEILRVHGEHTFGSAKALMNVKIDEPRISDIPVLRDFTDVFPKDLLGLPPQRQVEFRIDLVPGATPVAKSPYRLAPSEMQELELNKLTVKNCYPLLRIDDLFDQLRGVCPFLKIYFWSGYHQLRVHEDALPKIAFPTRYGHFQSTVMPFGLTNAPMVFMDLMNRVCKPYLGKFVIVFIEDILAYSKSKEEHEVHLKLVLESLRKEKLYAKFSKSNVVGDVLSGKERVKLRRVRGMILAVQSEAFKHENVLAERLHGLDQHMEIKGDESLYFIDRIWVLLVGSVMDEAHASRYLVHPGADKTYYNLGDMYCLRYLSENEIESPWILSLNFQVINLAFGVLRLKLCIEGNVGRLFYGQRLERVVHFGKKGKLAPRYVRPFEILERIGLVSYTLTLLEEFNSVHDTFHVSNLKKCLADANLHVPLDEIKVDKTLCFVEEPVEILDREIKKLKHKKIALVKVRWNSKRGPEFILEHEDHMRIKYPQLFVDRFVEPAS</sequence>
<name>A0ABQ5AM82_9ASTR</name>
<evidence type="ECO:0000313" key="3">
    <source>
        <dbReference type="Proteomes" id="UP001151760"/>
    </source>
</evidence>
<dbReference type="GO" id="GO:0003964">
    <property type="term" value="F:RNA-directed DNA polymerase activity"/>
    <property type="evidence" value="ECO:0007669"/>
    <property type="project" value="UniProtKB-KW"/>
</dbReference>
<comment type="caution">
    <text evidence="2">The sequence shown here is derived from an EMBL/GenBank/DDBJ whole genome shotgun (WGS) entry which is preliminary data.</text>
</comment>
<dbReference type="Proteomes" id="UP001151760">
    <property type="component" value="Unassembled WGS sequence"/>
</dbReference>
<reference evidence="2" key="1">
    <citation type="journal article" date="2022" name="Int. J. Mol. Sci.">
        <title>Draft Genome of Tanacetum Coccineum: Genomic Comparison of Closely Related Tanacetum-Family Plants.</title>
        <authorList>
            <person name="Yamashiro T."/>
            <person name="Shiraishi A."/>
            <person name="Nakayama K."/>
            <person name="Satake H."/>
        </authorList>
    </citation>
    <scope>NUCLEOTIDE SEQUENCE</scope>
</reference>
<gene>
    <name evidence="2" type="ORF">Tco_0823218</name>
</gene>
<dbReference type="InterPro" id="IPR043502">
    <property type="entry name" value="DNA/RNA_pol_sf"/>
</dbReference>
<dbReference type="EMBL" id="BQNB010012318">
    <property type="protein sequence ID" value="GJT02049.1"/>
    <property type="molecule type" value="Genomic_DNA"/>
</dbReference>
<dbReference type="InterPro" id="IPR043128">
    <property type="entry name" value="Rev_trsase/Diguanyl_cyclase"/>
</dbReference>
<dbReference type="PROSITE" id="PS50878">
    <property type="entry name" value="RT_POL"/>
    <property type="match status" value="1"/>
</dbReference>
<keyword evidence="2" id="KW-0695">RNA-directed DNA polymerase</keyword>
<reference evidence="2" key="2">
    <citation type="submission" date="2022-01" db="EMBL/GenBank/DDBJ databases">
        <authorList>
            <person name="Yamashiro T."/>
            <person name="Shiraishi A."/>
            <person name="Satake H."/>
            <person name="Nakayama K."/>
        </authorList>
    </citation>
    <scope>NUCLEOTIDE SEQUENCE</scope>
</reference>
<dbReference type="Pfam" id="PF24626">
    <property type="entry name" value="SH3_Tf2-1"/>
    <property type="match status" value="1"/>
</dbReference>
<keyword evidence="2" id="KW-0808">Transferase</keyword>
<dbReference type="PANTHER" id="PTHR24559">
    <property type="entry name" value="TRANSPOSON TY3-I GAG-POL POLYPROTEIN"/>
    <property type="match status" value="1"/>
</dbReference>
<proteinExistence type="predicted"/>
<dbReference type="InterPro" id="IPR053134">
    <property type="entry name" value="RNA-dir_DNA_polymerase"/>
</dbReference>
<keyword evidence="3" id="KW-1185">Reference proteome</keyword>
<dbReference type="CDD" id="cd01647">
    <property type="entry name" value="RT_LTR"/>
    <property type="match status" value="1"/>
</dbReference>
<dbReference type="SUPFAM" id="SSF56672">
    <property type="entry name" value="DNA/RNA polymerases"/>
    <property type="match status" value="1"/>
</dbReference>
<accession>A0ABQ5AM82</accession>
<dbReference type="Gene3D" id="3.30.70.270">
    <property type="match status" value="1"/>
</dbReference>
<protein>
    <submittedName>
        <fullName evidence="2">Reverse transcriptase domain-containing protein</fullName>
    </submittedName>
</protein>
<keyword evidence="2" id="KW-0548">Nucleotidyltransferase</keyword>
<evidence type="ECO:0000259" key="1">
    <source>
        <dbReference type="PROSITE" id="PS50878"/>
    </source>
</evidence>
<dbReference type="InterPro" id="IPR000477">
    <property type="entry name" value="RT_dom"/>
</dbReference>
<dbReference type="PANTHER" id="PTHR24559:SF444">
    <property type="entry name" value="REVERSE TRANSCRIPTASE DOMAIN-CONTAINING PROTEIN"/>
    <property type="match status" value="1"/>
</dbReference>
<organism evidence="2 3">
    <name type="scientific">Tanacetum coccineum</name>
    <dbReference type="NCBI Taxonomy" id="301880"/>
    <lineage>
        <taxon>Eukaryota</taxon>
        <taxon>Viridiplantae</taxon>
        <taxon>Streptophyta</taxon>
        <taxon>Embryophyta</taxon>
        <taxon>Tracheophyta</taxon>
        <taxon>Spermatophyta</taxon>
        <taxon>Magnoliopsida</taxon>
        <taxon>eudicotyledons</taxon>
        <taxon>Gunneridae</taxon>
        <taxon>Pentapetalae</taxon>
        <taxon>asterids</taxon>
        <taxon>campanulids</taxon>
        <taxon>Asterales</taxon>
        <taxon>Asteraceae</taxon>
        <taxon>Asteroideae</taxon>
        <taxon>Anthemideae</taxon>
        <taxon>Anthemidinae</taxon>
        <taxon>Tanacetum</taxon>
    </lineage>
</organism>